<evidence type="ECO:0000256" key="2">
    <source>
        <dbReference type="SAM" id="SignalP"/>
    </source>
</evidence>
<feature type="signal peptide" evidence="2">
    <location>
        <begin position="1"/>
        <end position="22"/>
    </location>
</feature>
<dbReference type="EMBL" id="KK088411">
    <property type="protein sequence ID" value="EYE99435.1"/>
    <property type="molecule type" value="Genomic_DNA"/>
</dbReference>
<organism evidence="3 4">
    <name type="scientific">Aspergillus ruber (strain CBS 135680)</name>
    <dbReference type="NCBI Taxonomy" id="1388766"/>
    <lineage>
        <taxon>Eukaryota</taxon>
        <taxon>Fungi</taxon>
        <taxon>Dikarya</taxon>
        <taxon>Ascomycota</taxon>
        <taxon>Pezizomycotina</taxon>
        <taxon>Eurotiomycetes</taxon>
        <taxon>Eurotiomycetidae</taxon>
        <taxon>Eurotiales</taxon>
        <taxon>Aspergillaceae</taxon>
        <taxon>Aspergillus</taxon>
        <taxon>Aspergillus subgen. Aspergillus</taxon>
    </lineage>
</organism>
<keyword evidence="1" id="KW-0812">Transmembrane</keyword>
<sequence>MVSSAVSLTRLLLGCACSGFLGLRLGKFSEACSHAVVTQGYWLPFLYNDLGPATRDRDVIATLTRPPGFTSHLLKAGELSNSYVKTSNLYVCVCIFIFFIGSSMVYPPSKPRIEDCKGPNNFSTSDSGFKLLTSWTVFYLKNSIHIPLALDLVGGSVY</sequence>
<feature type="transmembrane region" description="Helical" evidence="1">
    <location>
        <begin position="88"/>
        <end position="107"/>
    </location>
</feature>
<protein>
    <submittedName>
        <fullName evidence="3">Uncharacterized protein</fullName>
    </submittedName>
</protein>
<dbReference type="GeneID" id="63692895"/>
<keyword evidence="2" id="KW-0732">Signal</keyword>
<evidence type="ECO:0000313" key="4">
    <source>
        <dbReference type="Proteomes" id="UP000019804"/>
    </source>
</evidence>
<name>A0A017ST20_ASPRC</name>
<gene>
    <name evidence="3" type="ORF">EURHEDRAFT_14207</name>
</gene>
<accession>A0A017ST20</accession>
<keyword evidence="1" id="KW-0472">Membrane</keyword>
<feature type="chain" id="PRO_5001496326" evidence="2">
    <location>
        <begin position="23"/>
        <end position="158"/>
    </location>
</feature>
<evidence type="ECO:0000256" key="1">
    <source>
        <dbReference type="SAM" id="Phobius"/>
    </source>
</evidence>
<dbReference type="HOGENOM" id="CLU_1669004_0_0_1"/>
<keyword evidence="1" id="KW-1133">Transmembrane helix</keyword>
<keyword evidence="4" id="KW-1185">Reference proteome</keyword>
<dbReference type="RefSeq" id="XP_040643123.1">
    <property type="nucleotide sequence ID" value="XM_040777771.1"/>
</dbReference>
<proteinExistence type="predicted"/>
<evidence type="ECO:0000313" key="3">
    <source>
        <dbReference type="EMBL" id="EYE99435.1"/>
    </source>
</evidence>
<dbReference type="AlphaFoldDB" id="A0A017ST20"/>
<dbReference type="Proteomes" id="UP000019804">
    <property type="component" value="Unassembled WGS sequence"/>
</dbReference>
<reference evidence="4" key="1">
    <citation type="journal article" date="2014" name="Nat. Commun.">
        <title>Genomic adaptations of the halophilic Dead Sea filamentous fungus Eurotium rubrum.</title>
        <authorList>
            <person name="Kis-Papo T."/>
            <person name="Weig A.R."/>
            <person name="Riley R."/>
            <person name="Persoh D."/>
            <person name="Salamov A."/>
            <person name="Sun H."/>
            <person name="Lipzen A."/>
            <person name="Wasser S.P."/>
            <person name="Rambold G."/>
            <person name="Grigoriev I.V."/>
            <person name="Nevo E."/>
        </authorList>
    </citation>
    <scope>NUCLEOTIDE SEQUENCE [LARGE SCALE GENOMIC DNA]</scope>
    <source>
        <strain evidence="4">CBS 135680</strain>
    </source>
</reference>